<dbReference type="EMBL" id="BKCJ010000004">
    <property type="protein sequence ID" value="GEU28306.1"/>
    <property type="molecule type" value="Genomic_DNA"/>
</dbReference>
<reference evidence="2" key="1">
    <citation type="journal article" date="2019" name="Sci. Rep.">
        <title>Draft genome of Tanacetum cinerariifolium, the natural source of mosquito coil.</title>
        <authorList>
            <person name="Yamashiro T."/>
            <person name="Shiraishi A."/>
            <person name="Satake H."/>
            <person name="Nakayama K."/>
        </authorList>
    </citation>
    <scope>NUCLEOTIDE SEQUENCE</scope>
</reference>
<feature type="compositionally biased region" description="Basic and acidic residues" evidence="1">
    <location>
        <begin position="270"/>
        <end position="281"/>
    </location>
</feature>
<organism evidence="2">
    <name type="scientific">Tanacetum cinerariifolium</name>
    <name type="common">Dalmatian daisy</name>
    <name type="synonym">Chrysanthemum cinerariifolium</name>
    <dbReference type="NCBI Taxonomy" id="118510"/>
    <lineage>
        <taxon>Eukaryota</taxon>
        <taxon>Viridiplantae</taxon>
        <taxon>Streptophyta</taxon>
        <taxon>Embryophyta</taxon>
        <taxon>Tracheophyta</taxon>
        <taxon>Spermatophyta</taxon>
        <taxon>Magnoliopsida</taxon>
        <taxon>eudicotyledons</taxon>
        <taxon>Gunneridae</taxon>
        <taxon>Pentapetalae</taxon>
        <taxon>asterids</taxon>
        <taxon>campanulids</taxon>
        <taxon>Asterales</taxon>
        <taxon>Asteraceae</taxon>
        <taxon>Asteroideae</taxon>
        <taxon>Anthemideae</taxon>
        <taxon>Anthemidinae</taxon>
        <taxon>Tanacetum</taxon>
    </lineage>
</organism>
<feature type="region of interest" description="Disordered" evidence="1">
    <location>
        <begin position="328"/>
        <end position="355"/>
    </location>
</feature>
<feature type="region of interest" description="Disordered" evidence="1">
    <location>
        <begin position="519"/>
        <end position="566"/>
    </location>
</feature>
<evidence type="ECO:0000313" key="2">
    <source>
        <dbReference type="EMBL" id="GEU28306.1"/>
    </source>
</evidence>
<sequence>MMTSTPTTIYAGRPALFRHRVRRGRRHVFYRLFCVRGAVESPDDARRRPPVDRPHHDQLGRDLVGHDVHQQRDHVLRAALFIGRGRGGLFPRHHPVPDVLVPRAPARAHGGAVHEWRGDCRRGGRSAVGLDHDSVRRCARPGRLAMAVAERGRQARADGGHRAGPGRPATPVAESSADPWQGVAAGADLLPVRDGLVRRELLAAAADQEQRRGGRVPHRPAHRHPVLRGGRDDGAGRAPFGPHGRAALAHGVRRPGRRAGPGNRHGLQRQHGDRAGRAERGHGRYFDHVPDLLELAHIHAGRRGSGGRDCHDQLHRQPGRLCQPLPGGSDQGRHCQHGKRHVPAGRQPGGGGGAGGGRAFRALRYATVTIAASYSSPGHGRLFRVRGIVALSRAARPGGRDRRTQRRARAAGRRQPHVRPVAHVRGQAGAGRHPAACQFRGLPPLFASVQAGRGGDRAADRGSRHRRDFHRPHRRRRRDGRAGRAHQAGRVRRHRADLLDRHHAQQAAVENLLGLEQAQRHHHPRLRRHTGTHLAAQRAQGQRHRSQGHGQAGGAGHRDHRPAGAGRCRDAAGLLRCALRRLAGTGRARHGPARGGQPRARQVDEPRNHVRARSPCAPGPRHAVRHPGHAVRPAGGRPQAQGLREPHHQHQAALRRFPDRQPQRHRARSGGRRGRHPAGGARVPETRAAATQAAPARRARQHAGSAGRCHPPAAAGTGRPVRLTPSPIGEGTVAFTRPYFGASHAPA</sequence>
<feature type="compositionally biased region" description="Basic residues" evidence="1">
    <location>
        <begin position="463"/>
        <end position="493"/>
    </location>
</feature>
<name>A0A699GM47_TANCI</name>
<feature type="region of interest" description="Disordered" evidence="1">
    <location>
        <begin position="586"/>
        <end position="734"/>
    </location>
</feature>
<feature type="compositionally biased region" description="Basic residues" evidence="1">
    <location>
        <begin position="663"/>
        <end position="676"/>
    </location>
</feature>
<dbReference type="AlphaFoldDB" id="A0A699GM47"/>
<feature type="region of interest" description="Disordered" evidence="1">
    <location>
        <begin position="448"/>
        <end position="493"/>
    </location>
</feature>
<evidence type="ECO:0000256" key="1">
    <source>
        <dbReference type="SAM" id="MobiDB-lite"/>
    </source>
</evidence>
<feature type="compositionally biased region" description="Low complexity" evidence="1">
    <location>
        <begin position="678"/>
        <end position="696"/>
    </location>
</feature>
<feature type="compositionally biased region" description="Basic residues" evidence="1">
    <location>
        <begin position="520"/>
        <end position="531"/>
    </location>
</feature>
<feature type="compositionally biased region" description="Basic residues" evidence="1">
    <location>
        <begin position="403"/>
        <end position="422"/>
    </location>
</feature>
<feature type="region of interest" description="Disordered" evidence="1">
    <location>
        <begin position="394"/>
        <end position="435"/>
    </location>
</feature>
<feature type="compositionally biased region" description="Basic residues" evidence="1">
    <location>
        <begin position="213"/>
        <end position="226"/>
    </location>
</feature>
<accession>A0A699GM47</accession>
<proteinExistence type="predicted"/>
<feature type="region of interest" description="Disordered" evidence="1">
    <location>
        <begin position="151"/>
        <end position="177"/>
    </location>
</feature>
<protein>
    <submittedName>
        <fullName evidence="2">Uncharacterized protein</fullName>
    </submittedName>
</protein>
<feature type="region of interest" description="Disordered" evidence="1">
    <location>
        <begin position="206"/>
        <end position="281"/>
    </location>
</feature>
<gene>
    <name evidence="2" type="ORF">Tci_000284</name>
</gene>
<feature type="compositionally biased region" description="Basic and acidic residues" evidence="1">
    <location>
        <begin position="151"/>
        <end position="161"/>
    </location>
</feature>
<feature type="compositionally biased region" description="Basic residues" evidence="1">
    <location>
        <begin position="334"/>
        <end position="343"/>
    </location>
</feature>
<comment type="caution">
    <text evidence="2">The sequence shown here is derived from an EMBL/GenBank/DDBJ whole genome shotgun (WGS) entry which is preliminary data.</text>
</comment>